<gene>
    <name evidence="1" type="ORF">L1987_30048</name>
</gene>
<reference evidence="1 2" key="2">
    <citation type="journal article" date="2022" name="Mol. Ecol. Resour.">
        <title>The genomes of chicory, endive, great burdock and yacon provide insights into Asteraceae paleo-polyploidization history and plant inulin production.</title>
        <authorList>
            <person name="Fan W."/>
            <person name="Wang S."/>
            <person name="Wang H."/>
            <person name="Wang A."/>
            <person name="Jiang F."/>
            <person name="Liu H."/>
            <person name="Zhao H."/>
            <person name="Xu D."/>
            <person name="Zhang Y."/>
        </authorList>
    </citation>
    <scope>NUCLEOTIDE SEQUENCE [LARGE SCALE GENOMIC DNA]</scope>
    <source>
        <strain evidence="2">cv. Yunnan</strain>
        <tissue evidence="1">Leaves</tissue>
    </source>
</reference>
<evidence type="ECO:0000313" key="1">
    <source>
        <dbReference type="EMBL" id="KAI3801930.1"/>
    </source>
</evidence>
<sequence>MPIFYDIEPSDVRKQNGKYGESLDKHERENKHKVESWRKVLVQAGNLSGWVPKDFANGWCAHGWNMGGWGGGKTTLACAAYTEISHQFQAHCLVENIRDESRKHGFKRMQ</sequence>
<name>A0ACB9I1R3_9ASTR</name>
<keyword evidence="2" id="KW-1185">Reference proteome</keyword>
<dbReference type="EMBL" id="CM042027">
    <property type="protein sequence ID" value="KAI3801930.1"/>
    <property type="molecule type" value="Genomic_DNA"/>
</dbReference>
<comment type="caution">
    <text evidence="1">The sequence shown here is derived from an EMBL/GenBank/DDBJ whole genome shotgun (WGS) entry which is preliminary data.</text>
</comment>
<accession>A0ACB9I1R3</accession>
<dbReference type="Proteomes" id="UP001056120">
    <property type="component" value="Linkage Group LG10"/>
</dbReference>
<reference evidence="2" key="1">
    <citation type="journal article" date="2022" name="Mol. Ecol. Resour.">
        <title>The genomes of chicory, endive, great burdock and yacon provide insights into Asteraceae palaeo-polyploidization history and plant inulin production.</title>
        <authorList>
            <person name="Fan W."/>
            <person name="Wang S."/>
            <person name="Wang H."/>
            <person name="Wang A."/>
            <person name="Jiang F."/>
            <person name="Liu H."/>
            <person name="Zhao H."/>
            <person name="Xu D."/>
            <person name="Zhang Y."/>
        </authorList>
    </citation>
    <scope>NUCLEOTIDE SEQUENCE [LARGE SCALE GENOMIC DNA]</scope>
    <source>
        <strain evidence="2">cv. Yunnan</strain>
    </source>
</reference>
<evidence type="ECO:0000313" key="2">
    <source>
        <dbReference type="Proteomes" id="UP001056120"/>
    </source>
</evidence>
<proteinExistence type="predicted"/>
<protein>
    <submittedName>
        <fullName evidence="1">Uncharacterized protein</fullName>
    </submittedName>
</protein>
<organism evidence="1 2">
    <name type="scientific">Smallanthus sonchifolius</name>
    <dbReference type="NCBI Taxonomy" id="185202"/>
    <lineage>
        <taxon>Eukaryota</taxon>
        <taxon>Viridiplantae</taxon>
        <taxon>Streptophyta</taxon>
        <taxon>Embryophyta</taxon>
        <taxon>Tracheophyta</taxon>
        <taxon>Spermatophyta</taxon>
        <taxon>Magnoliopsida</taxon>
        <taxon>eudicotyledons</taxon>
        <taxon>Gunneridae</taxon>
        <taxon>Pentapetalae</taxon>
        <taxon>asterids</taxon>
        <taxon>campanulids</taxon>
        <taxon>Asterales</taxon>
        <taxon>Asteraceae</taxon>
        <taxon>Asteroideae</taxon>
        <taxon>Heliantheae alliance</taxon>
        <taxon>Millerieae</taxon>
        <taxon>Smallanthus</taxon>
    </lineage>
</organism>